<reference evidence="1 2" key="1">
    <citation type="submission" date="2013-07" db="EMBL/GenBank/DDBJ databases">
        <title>Completed genome of Sphingomonas sanxanigenens NX02.</title>
        <authorList>
            <person name="Ma T."/>
            <person name="Huang H."/>
            <person name="Wu M."/>
            <person name="Li X."/>
            <person name="Li G."/>
        </authorList>
    </citation>
    <scope>NUCLEOTIDE SEQUENCE [LARGE SCALE GENOMIC DNA]</scope>
    <source>
        <strain evidence="1 2">NX02</strain>
    </source>
</reference>
<proteinExistence type="predicted"/>
<name>W0A6Y3_9SPHN</name>
<dbReference type="Proteomes" id="UP000018851">
    <property type="component" value="Chromosome"/>
</dbReference>
<evidence type="ECO:0000313" key="1">
    <source>
        <dbReference type="EMBL" id="AHE52232.1"/>
    </source>
</evidence>
<dbReference type="STRING" id="1123269.NX02_02360"/>
<dbReference type="KEGG" id="ssan:NX02_02360"/>
<protein>
    <submittedName>
        <fullName evidence="1">Uncharacterized protein</fullName>
    </submittedName>
</protein>
<evidence type="ECO:0000313" key="2">
    <source>
        <dbReference type="Proteomes" id="UP000018851"/>
    </source>
</evidence>
<keyword evidence="2" id="KW-1185">Reference proteome</keyword>
<gene>
    <name evidence="1" type="ORF">NX02_02360</name>
</gene>
<dbReference type="HOGENOM" id="CLU_1991260_0_0_5"/>
<accession>W0A6Y3</accession>
<organism evidence="1 2">
    <name type="scientific">Sphingomonas sanxanigenens DSM 19645 = NX02</name>
    <dbReference type="NCBI Taxonomy" id="1123269"/>
    <lineage>
        <taxon>Bacteria</taxon>
        <taxon>Pseudomonadati</taxon>
        <taxon>Pseudomonadota</taxon>
        <taxon>Alphaproteobacteria</taxon>
        <taxon>Sphingomonadales</taxon>
        <taxon>Sphingomonadaceae</taxon>
        <taxon>Sphingomonas</taxon>
    </lineage>
</organism>
<sequence length="125" mass="13942">MDRTAQLPETEYLAQRIELLIPGGTTRGIIGKRVRLDAELIPDEPERSIRDEFAGFQQSARISQGAELQRKTEAVVGTPPAREDAQICGTERPVSHQIWLALRQGEQLGVLRLGQNRAAGYRVRP</sequence>
<dbReference type="EMBL" id="CP006644">
    <property type="protein sequence ID" value="AHE52232.1"/>
    <property type="molecule type" value="Genomic_DNA"/>
</dbReference>
<dbReference type="AlphaFoldDB" id="W0A6Y3"/>